<dbReference type="InterPro" id="IPR011527">
    <property type="entry name" value="ABC1_TM_dom"/>
</dbReference>
<reference evidence="11" key="1">
    <citation type="journal article" date="2019" name="Int. J. Syst. Evol. Microbiol.">
        <title>The Global Catalogue of Microorganisms (GCM) 10K type strain sequencing project: providing services to taxonomists for standard genome sequencing and annotation.</title>
        <authorList>
            <consortium name="The Broad Institute Genomics Platform"/>
            <consortium name="The Broad Institute Genome Sequencing Center for Infectious Disease"/>
            <person name="Wu L."/>
            <person name="Ma J."/>
        </authorList>
    </citation>
    <scope>NUCLEOTIDE SEQUENCE [LARGE SCALE GENOMIC DNA]</scope>
    <source>
        <strain evidence="11">CCM 8933</strain>
    </source>
</reference>
<dbReference type="Proteomes" id="UP001596282">
    <property type="component" value="Unassembled WGS sequence"/>
</dbReference>
<comment type="subcellular location">
    <subcellularLocation>
        <location evidence="1">Cell membrane</location>
        <topology evidence="1">Multi-pass membrane protein</topology>
    </subcellularLocation>
</comment>
<dbReference type="Gene3D" id="3.40.50.300">
    <property type="entry name" value="P-loop containing nucleotide triphosphate hydrolases"/>
    <property type="match status" value="1"/>
</dbReference>
<dbReference type="PROSITE" id="PS50893">
    <property type="entry name" value="ABC_TRANSPORTER_2"/>
    <property type="match status" value="1"/>
</dbReference>
<feature type="transmembrane region" description="Helical" evidence="7">
    <location>
        <begin position="174"/>
        <end position="193"/>
    </location>
</feature>
<evidence type="ECO:0000313" key="11">
    <source>
        <dbReference type="Proteomes" id="UP001596282"/>
    </source>
</evidence>
<dbReference type="Gene3D" id="1.20.1560.10">
    <property type="entry name" value="ABC transporter type 1, transmembrane domain"/>
    <property type="match status" value="1"/>
</dbReference>
<keyword evidence="11" id="KW-1185">Reference proteome</keyword>
<dbReference type="InterPro" id="IPR039421">
    <property type="entry name" value="Type_1_exporter"/>
</dbReference>
<dbReference type="SMART" id="SM00382">
    <property type="entry name" value="AAA"/>
    <property type="match status" value="1"/>
</dbReference>
<evidence type="ECO:0000259" key="9">
    <source>
        <dbReference type="PROSITE" id="PS50929"/>
    </source>
</evidence>
<feature type="domain" description="ABC transporter" evidence="8">
    <location>
        <begin position="354"/>
        <end position="588"/>
    </location>
</feature>
<dbReference type="InterPro" id="IPR036640">
    <property type="entry name" value="ABC1_TM_sf"/>
</dbReference>
<dbReference type="RefSeq" id="WP_137627941.1">
    <property type="nucleotide sequence ID" value="NZ_BJDJ01000004.1"/>
</dbReference>
<evidence type="ECO:0000256" key="1">
    <source>
        <dbReference type="ARBA" id="ARBA00004651"/>
    </source>
</evidence>
<dbReference type="EMBL" id="JBHSSC010000042">
    <property type="protein sequence ID" value="MFC6181849.1"/>
    <property type="molecule type" value="Genomic_DNA"/>
</dbReference>
<evidence type="ECO:0000256" key="3">
    <source>
        <dbReference type="ARBA" id="ARBA00022741"/>
    </source>
</evidence>
<accession>A0ABW1S321</accession>
<feature type="transmembrane region" description="Helical" evidence="7">
    <location>
        <begin position="149"/>
        <end position="168"/>
    </location>
</feature>
<organism evidence="10 11">
    <name type="scientific">Lactiplantibacillus daowaiensis</name>
    <dbReference type="NCBI Taxonomy" id="2559918"/>
    <lineage>
        <taxon>Bacteria</taxon>
        <taxon>Bacillati</taxon>
        <taxon>Bacillota</taxon>
        <taxon>Bacilli</taxon>
        <taxon>Lactobacillales</taxon>
        <taxon>Lactobacillaceae</taxon>
        <taxon>Lactiplantibacillus</taxon>
    </lineage>
</organism>
<dbReference type="Pfam" id="PF00664">
    <property type="entry name" value="ABC_membrane"/>
    <property type="match status" value="1"/>
</dbReference>
<dbReference type="InterPro" id="IPR003593">
    <property type="entry name" value="AAA+_ATPase"/>
</dbReference>
<sequence length="593" mass="65774">MSDLRNAGNYYWHYLKRYWRGFILSALLIAFSTWCIVVAPTYLGRAVEELTTYLAHWTNPATRAQASLGTFNHTLIIYILLYVGDATTIFAASLILARVTAYSTGTMRVGLFRKMQRMKVQYFDTHSDGDILARFTSDLDNIFNAMNQALLEVLLAVAQFVGLLIVMFNQNVTMAWVTMASTPVALIIAAFVMRKAGTAVNQQQDDIGRLNGYINEQITGQKVLITNGLQQDSQRGFDTYNAKVRQSALTGQIWSGILNPLMQGMSLLNTAIVIFFGSWLALNGSMSKGAALALVVVFVNYAQQYYQPIMSLTSLYSMIQLAITGARRVDEVRQQPDEVTPTDGGRPDGIQNALEIDDVHFSYLPGKEILHGVTIEVERGEMVALVGPTGSGKTTVMNLLNRFYDVDSGRITFDGTDIRTFDLTALRQNVGIVLQEPQLFTGTIADNIRYGDPTASMAQVIDAAKQANIHDFIESLPDRYETLVSDEKSVFSAGQKQLMSIARTILTNPRLLILDEATSNVDTVTEARIQAAMDNVIQGRTSFVIAHRLKTILNADKIVVLKDGSIIEQGNHAALLKENGFYAELYRNQMVFD</sequence>
<dbReference type="PANTHER" id="PTHR43394:SF1">
    <property type="entry name" value="ATP-BINDING CASSETTE SUB-FAMILY B MEMBER 10, MITOCHONDRIAL"/>
    <property type="match status" value="1"/>
</dbReference>
<evidence type="ECO:0000313" key="10">
    <source>
        <dbReference type="EMBL" id="MFC6181849.1"/>
    </source>
</evidence>
<protein>
    <submittedName>
        <fullName evidence="10">ABC transporter ATP-binding protein</fullName>
    </submittedName>
</protein>
<feature type="domain" description="ABC transmembrane type-1" evidence="9">
    <location>
        <begin position="23"/>
        <end position="321"/>
    </location>
</feature>
<evidence type="ECO:0000259" key="8">
    <source>
        <dbReference type="PROSITE" id="PS50893"/>
    </source>
</evidence>
<evidence type="ECO:0000256" key="5">
    <source>
        <dbReference type="ARBA" id="ARBA00022989"/>
    </source>
</evidence>
<dbReference type="InterPro" id="IPR027417">
    <property type="entry name" value="P-loop_NTPase"/>
</dbReference>
<comment type="caution">
    <text evidence="10">The sequence shown here is derived from an EMBL/GenBank/DDBJ whole genome shotgun (WGS) entry which is preliminary data.</text>
</comment>
<keyword evidence="3" id="KW-0547">Nucleotide-binding</keyword>
<keyword evidence="5 7" id="KW-1133">Transmembrane helix</keyword>
<dbReference type="SUPFAM" id="SSF90123">
    <property type="entry name" value="ABC transporter transmembrane region"/>
    <property type="match status" value="1"/>
</dbReference>
<feature type="transmembrane region" description="Helical" evidence="7">
    <location>
        <begin position="75"/>
        <end position="97"/>
    </location>
</feature>
<dbReference type="PROSITE" id="PS00211">
    <property type="entry name" value="ABC_TRANSPORTER_1"/>
    <property type="match status" value="1"/>
</dbReference>
<dbReference type="PROSITE" id="PS50929">
    <property type="entry name" value="ABC_TM1F"/>
    <property type="match status" value="1"/>
</dbReference>
<proteinExistence type="predicted"/>
<evidence type="ECO:0000256" key="2">
    <source>
        <dbReference type="ARBA" id="ARBA00022692"/>
    </source>
</evidence>
<dbReference type="PANTHER" id="PTHR43394">
    <property type="entry name" value="ATP-DEPENDENT PERMEASE MDL1, MITOCHONDRIAL"/>
    <property type="match status" value="1"/>
</dbReference>
<evidence type="ECO:0000256" key="6">
    <source>
        <dbReference type="ARBA" id="ARBA00023136"/>
    </source>
</evidence>
<dbReference type="Pfam" id="PF00005">
    <property type="entry name" value="ABC_tran"/>
    <property type="match status" value="1"/>
</dbReference>
<keyword evidence="2 7" id="KW-0812">Transmembrane</keyword>
<evidence type="ECO:0000256" key="4">
    <source>
        <dbReference type="ARBA" id="ARBA00022840"/>
    </source>
</evidence>
<dbReference type="CDD" id="cd18547">
    <property type="entry name" value="ABC_6TM_Tm288_like"/>
    <property type="match status" value="1"/>
</dbReference>
<dbReference type="SUPFAM" id="SSF52540">
    <property type="entry name" value="P-loop containing nucleoside triphosphate hydrolases"/>
    <property type="match status" value="1"/>
</dbReference>
<feature type="transmembrane region" description="Helical" evidence="7">
    <location>
        <begin position="271"/>
        <end position="299"/>
    </location>
</feature>
<gene>
    <name evidence="10" type="ORF">ACFP5Y_11495</name>
</gene>
<feature type="transmembrane region" description="Helical" evidence="7">
    <location>
        <begin position="21"/>
        <end position="43"/>
    </location>
</feature>
<name>A0ABW1S321_9LACO</name>
<dbReference type="InterPro" id="IPR017871">
    <property type="entry name" value="ABC_transporter-like_CS"/>
</dbReference>
<dbReference type="InterPro" id="IPR003439">
    <property type="entry name" value="ABC_transporter-like_ATP-bd"/>
</dbReference>
<dbReference type="GO" id="GO:0005524">
    <property type="term" value="F:ATP binding"/>
    <property type="evidence" value="ECO:0007669"/>
    <property type="project" value="UniProtKB-KW"/>
</dbReference>
<evidence type="ECO:0000256" key="7">
    <source>
        <dbReference type="SAM" id="Phobius"/>
    </source>
</evidence>
<keyword evidence="4 10" id="KW-0067">ATP-binding</keyword>
<keyword evidence="6 7" id="KW-0472">Membrane</keyword>